<keyword evidence="1" id="KW-1133">Transmembrane helix</keyword>
<comment type="caution">
    <text evidence="3">The sequence shown here is derived from an EMBL/GenBank/DDBJ whole genome shotgun (WGS) entry which is preliminary data.</text>
</comment>
<reference evidence="3" key="2">
    <citation type="submission" date="2018-03" db="EMBL/GenBank/DDBJ databases">
        <authorList>
            <person name="Naushad S."/>
        </authorList>
    </citation>
    <scope>NUCLEOTIDE SEQUENCE</scope>
    <source>
        <strain evidence="4">SNUC 105</strain>
        <strain evidence="5">SNUC 1363</strain>
        <strain evidence="3">SNUC 505</strain>
    </source>
</reference>
<sequence length="77" mass="8742">MLKASWIIWSIVTAFWMILLISGAGFLWLRDVDGTGAVQTPEIKLLSIGVWIAFLMIPFVLQILWLLINIVATQKQK</sequence>
<organism evidence="3 8">
    <name type="scientific">Staphylococcus chromogenes</name>
    <name type="common">Staphylococcus hyicus subsp. chromogenes</name>
    <dbReference type="NCBI Taxonomy" id="46126"/>
    <lineage>
        <taxon>Bacteria</taxon>
        <taxon>Bacillati</taxon>
        <taxon>Bacillota</taxon>
        <taxon>Bacilli</taxon>
        <taxon>Bacillales</taxon>
        <taxon>Staphylococcaceae</taxon>
        <taxon>Staphylococcus</taxon>
    </lineage>
</organism>
<dbReference type="EMBL" id="PZCM01000012">
    <property type="protein sequence ID" value="PTG26321.1"/>
    <property type="molecule type" value="Genomic_DNA"/>
</dbReference>
<dbReference type="RefSeq" id="WP_037575378.1">
    <property type="nucleotide sequence ID" value="NZ_BMDK01000002.1"/>
</dbReference>
<keyword evidence="1" id="KW-0472">Membrane</keyword>
<evidence type="ECO:0000313" key="8">
    <source>
        <dbReference type="Proteomes" id="UP000242704"/>
    </source>
</evidence>
<keyword evidence="1" id="KW-0812">Transmembrane</keyword>
<dbReference type="Proteomes" id="UP000242704">
    <property type="component" value="Unassembled WGS sequence"/>
</dbReference>
<keyword evidence="6" id="KW-1185">Reference proteome</keyword>
<evidence type="ECO:0000313" key="2">
    <source>
        <dbReference type="EMBL" id="MDQ7175170.1"/>
    </source>
</evidence>
<dbReference type="Proteomes" id="UP000242008">
    <property type="component" value="Unassembled WGS sequence"/>
</dbReference>
<reference evidence="2 9" key="3">
    <citation type="submission" date="2023-08" db="EMBL/GenBank/DDBJ databases">
        <title>Whole genome sequencing of Staphylococcus chromogenes NNSch 2386.</title>
        <authorList>
            <person name="Kropotov V.S."/>
            <person name="Boriskina E.V."/>
            <person name="Gordinskaya N.A."/>
            <person name="Shkurkina I.S."/>
            <person name="Kryazhev D.V."/>
            <person name="Alekseeva A.E."/>
            <person name="Makhova M.A."/>
        </authorList>
    </citation>
    <scope>NUCLEOTIDE SEQUENCE [LARGE SCALE GENOMIC DNA]</scope>
    <source>
        <strain evidence="2 9">NNSch 2386</strain>
    </source>
</reference>
<name>A0AAE5T369_STACR</name>
<evidence type="ECO:0000256" key="1">
    <source>
        <dbReference type="SAM" id="Phobius"/>
    </source>
</evidence>
<evidence type="ECO:0000313" key="3">
    <source>
        <dbReference type="EMBL" id="PTG16871.1"/>
    </source>
</evidence>
<dbReference type="Pfam" id="PF13061">
    <property type="entry name" value="DUF3923"/>
    <property type="match status" value="1"/>
</dbReference>
<evidence type="ECO:0000313" key="6">
    <source>
        <dbReference type="Proteomes" id="UP000242008"/>
    </source>
</evidence>
<accession>A0AAE5T369</accession>
<evidence type="ECO:0000313" key="9">
    <source>
        <dbReference type="Proteomes" id="UP001240157"/>
    </source>
</evidence>
<evidence type="ECO:0000313" key="4">
    <source>
        <dbReference type="EMBL" id="PTG26321.1"/>
    </source>
</evidence>
<proteinExistence type="predicted"/>
<dbReference type="InterPro" id="IPR025037">
    <property type="entry name" value="DUF3923"/>
</dbReference>
<dbReference type="EMBL" id="PZAO01000002">
    <property type="protein sequence ID" value="PTG71226.1"/>
    <property type="molecule type" value="Genomic_DNA"/>
</dbReference>
<evidence type="ECO:0000313" key="5">
    <source>
        <dbReference type="EMBL" id="PTG71226.1"/>
    </source>
</evidence>
<dbReference type="Proteomes" id="UP000242144">
    <property type="component" value="Unassembled WGS sequence"/>
</dbReference>
<dbReference type="EMBL" id="PZBZ01000004">
    <property type="protein sequence ID" value="PTG16871.1"/>
    <property type="molecule type" value="Genomic_DNA"/>
</dbReference>
<reference evidence="6 7" key="1">
    <citation type="journal article" date="2016" name="Front. Microbiol.">
        <title>Comprehensive Phylogenetic Analysis of Bovine Non-aureus Staphylococci Species Based on Whole-Genome Sequencing.</title>
        <authorList>
            <person name="Naushad S."/>
            <person name="Barkema H.W."/>
            <person name="Luby C."/>
            <person name="Condas L.A."/>
            <person name="Nobrega D.B."/>
            <person name="Carson D.A."/>
            <person name="De Buck J."/>
        </authorList>
    </citation>
    <scope>NUCLEOTIDE SEQUENCE [LARGE SCALE GENOMIC DNA]</scope>
    <source>
        <strain evidence="4 7">SNUC 105</strain>
        <strain evidence="5 6">SNUC 1363</strain>
        <strain evidence="3 8">SNUC 505</strain>
    </source>
</reference>
<gene>
    <name evidence="4" type="ORF">BU638_08990</name>
    <name evidence="3" type="ORF">BU653_01185</name>
    <name evidence="5" type="ORF">BU676_01345</name>
    <name evidence="2" type="ORF">RCF65_04130</name>
</gene>
<dbReference type="Proteomes" id="UP001240157">
    <property type="component" value="Unassembled WGS sequence"/>
</dbReference>
<evidence type="ECO:0000313" key="7">
    <source>
        <dbReference type="Proteomes" id="UP000242144"/>
    </source>
</evidence>
<dbReference type="AlphaFoldDB" id="A0AAE5T369"/>
<feature type="transmembrane region" description="Helical" evidence="1">
    <location>
        <begin position="48"/>
        <end position="72"/>
    </location>
</feature>
<feature type="transmembrane region" description="Helical" evidence="1">
    <location>
        <begin position="7"/>
        <end position="28"/>
    </location>
</feature>
<protein>
    <submittedName>
        <fullName evidence="3">DUF3923 domain-containing protein</fullName>
    </submittedName>
    <submittedName>
        <fullName evidence="2">DUF3923 family protein</fullName>
    </submittedName>
</protein>
<dbReference type="EMBL" id="JAVGJF010000016">
    <property type="protein sequence ID" value="MDQ7175170.1"/>
    <property type="molecule type" value="Genomic_DNA"/>
</dbReference>